<dbReference type="GO" id="GO:1902894">
    <property type="term" value="P:negative regulation of miRNA transcription"/>
    <property type="evidence" value="ECO:0007669"/>
    <property type="project" value="Ensembl"/>
</dbReference>
<dbReference type="GO" id="GO:0032930">
    <property type="term" value="P:positive regulation of superoxide anion generation"/>
    <property type="evidence" value="ECO:0000250"/>
    <property type="project" value="AgBase"/>
</dbReference>
<dbReference type="GO" id="GO:0042130">
    <property type="term" value="P:negative regulation of T cell proliferation"/>
    <property type="evidence" value="ECO:0007669"/>
    <property type="project" value="Ensembl"/>
</dbReference>
<dbReference type="GO" id="GO:0043117">
    <property type="term" value="P:positive regulation of vascular permeability"/>
    <property type="evidence" value="ECO:0007669"/>
    <property type="project" value="Ensembl"/>
</dbReference>
<dbReference type="GO" id="GO:0071479">
    <property type="term" value="P:cellular response to ionizing radiation"/>
    <property type="evidence" value="ECO:0007669"/>
    <property type="project" value="Ensembl"/>
</dbReference>
<name>H0XU04_OTOGA</name>
<dbReference type="GO" id="GO:0030308">
    <property type="term" value="P:negative regulation of cell growth"/>
    <property type="evidence" value="ECO:0000250"/>
    <property type="project" value="AgBase"/>
</dbReference>
<dbReference type="PANTHER" id="PTHR11848">
    <property type="entry name" value="TGF-BETA FAMILY"/>
    <property type="match status" value="1"/>
</dbReference>
<feature type="domain" description="TGF-beta family profile" evidence="17">
    <location>
        <begin position="288"/>
        <end position="403"/>
    </location>
</feature>
<evidence type="ECO:0000256" key="12">
    <source>
        <dbReference type="ARBA" id="ARBA00023246"/>
    </source>
</evidence>
<dbReference type="GO" id="GO:0060762">
    <property type="term" value="P:regulation of branching involved in mammary gland duct morphogenesis"/>
    <property type="evidence" value="ECO:0007669"/>
    <property type="project" value="Ensembl"/>
</dbReference>
<proteinExistence type="inferred from homology"/>
<dbReference type="GO" id="GO:0050673">
    <property type="term" value="P:epithelial cell proliferation"/>
    <property type="evidence" value="ECO:0007669"/>
    <property type="project" value="Ensembl"/>
</dbReference>
<dbReference type="eggNOG" id="KOG3900">
    <property type="taxonomic scope" value="Eukaryota"/>
</dbReference>
<reference evidence="18" key="3">
    <citation type="submission" date="2025-09" db="UniProtKB">
        <authorList>
            <consortium name="Ensembl"/>
        </authorList>
    </citation>
    <scope>IDENTIFICATION</scope>
</reference>
<dbReference type="GO" id="GO:0010629">
    <property type="term" value="P:negative regulation of gene expression"/>
    <property type="evidence" value="ECO:0000250"/>
    <property type="project" value="BHF-UCL"/>
</dbReference>
<dbReference type="GO" id="GO:0010936">
    <property type="term" value="P:negative regulation of macrophage cytokine production"/>
    <property type="evidence" value="ECO:0000250"/>
    <property type="project" value="AgBase"/>
</dbReference>
<dbReference type="GO" id="GO:0005634">
    <property type="term" value="C:nucleus"/>
    <property type="evidence" value="ECO:0000250"/>
    <property type="project" value="AgBase"/>
</dbReference>
<dbReference type="GO" id="GO:0060435">
    <property type="term" value="P:bronchiole development"/>
    <property type="evidence" value="ECO:0007669"/>
    <property type="project" value="Ensembl"/>
</dbReference>
<dbReference type="GO" id="GO:0030316">
    <property type="term" value="P:osteoclast differentiation"/>
    <property type="evidence" value="ECO:0007669"/>
    <property type="project" value="Ensembl"/>
</dbReference>
<dbReference type="GO" id="GO:1990402">
    <property type="term" value="P:embryonic liver development"/>
    <property type="evidence" value="ECO:0007669"/>
    <property type="project" value="Ensembl"/>
</dbReference>
<dbReference type="GO" id="GO:0045591">
    <property type="term" value="P:positive regulation of regulatory T cell differentiation"/>
    <property type="evidence" value="ECO:0007669"/>
    <property type="project" value="Ensembl"/>
</dbReference>
<keyword evidence="7" id="KW-0165">Cleavage on pair of basic residues</keyword>
<dbReference type="GO" id="GO:0051247">
    <property type="term" value="P:positive regulation of protein metabolic process"/>
    <property type="evidence" value="ECO:0000250"/>
    <property type="project" value="AgBase"/>
</dbReference>
<dbReference type="GO" id="GO:0071560">
    <property type="term" value="P:cellular response to transforming growth factor beta stimulus"/>
    <property type="evidence" value="ECO:0000250"/>
    <property type="project" value="AgBase"/>
</dbReference>
<dbReference type="GO" id="GO:0043123">
    <property type="term" value="P:positive regulation of canonical NF-kappaB signal transduction"/>
    <property type="evidence" value="ECO:0007669"/>
    <property type="project" value="Ensembl"/>
</dbReference>
<evidence type="ECO:0000256" key="4">
    <source>
        <dbReference type="ARBA" id="ARBA00006656"/>
    </source>
</evidence>
<dbReference type="GO" id="GO:0045742">
    <property type="term" value="P:positive regulation of epidermal growth factor receptor signaling pathway"/>
    <property type="evidence" value="ECO:0000250"/>
    <property type="project" value="AgBase"/>
</dbReference>
<dbReference type="GO" id="GO:0019899">
    <property type="term" value="F:enzyme binding"/>
    <property type="evidence" value="ECO:0007669"/>
    <property type="project" value="Ensembl"/>
</dbReference>
<dbReference type="GO" id="GO:0005737">
    <property type="term" value="C:cytoplasm"/>
    <property type="evidence" value="ECO:0000250"/>
    <property type="project" value="AgBase"/>
</dbReference>
<dbReference type="GO" id="GO:0032967">
    <property type="term" value="P:positive regulation of collagen biosynthetic process"/>
    <property type="evidence" value="ECO:0000250"/>
    <property type="project" value="AgBase"/>
</dbReference>
<dbReference type="GO" id="GO:0072562">
    <property type="term" value="C:blood microparticle"/>
    <property type="evidence" value="ECO:0000250"/>
    <property type="project" value="AgBase"/>
</dbReference>
<dbReference type="GO" id="GO:0032667">
    <property type="term" value="P:regulation of interleukin-23 production"/>
    <property type="evidence" value="ECO:0007669"/>
    <property type="project" value="Ensembl"/>
</dbReference>
<dbReference type="GO" id="GO:2000727">
    <property type="term" value="P:positive regulation of cardiac muscle cell differentiation"/>
    <property type="evidence" value="ECO:0007669"/>
    <property type="project" value="Ensembl"/>
</dbReference>
<dbReference type="PROSITE" id="PS51362">
    <property type="entry name" value="TGF_BETA_2"/>
    <property type="match status" value="1"/>
</dbReference>
<dbReference type="GO" id="GO:0048286">
    <property type="term" value="P:lung alveolus development"/>
    <property type="evidence" value="ECO:0007669"/>
    <property type="project" value="Ensembl"/>
</dbReference>
<dbReference type="GO" id="GO:0042098">
    <property type="term" value="P:T cell proliferation"/>
    <property type="evidence" value="ECO:0007669"/>
    <property type="project" value="Ensembl"/>
</dbReference>
<dbReference type="GO" id="GO:0006796">
    <property type="term" value="P:phosphate-containing compound metabolic process"/>
    <property type="evidence" value="ECO:0000250"/>
    <property type="project" value="AgBase"/>
</dbReference>
<dbReference type="GO" id="GO:0045786">
    <property type="term" value="P:negative regulation of cell cycle"/>
    <property type="evidence" value="ECO:0000250"/>
    <property type="project" value="AgBase"/>
</dbReference>
<dbReference type="GO" id="GO:0001657">
    <property type="term" value="P:ureteric bud development"/>
    <property type="evidence" value="ECO:0007669"/>
    <property type="project" value="Ensembl"/>
</dbReference>
<dbReference type="GO" id="GO:0072089">
    <property type="term" value="P:stem cell proliferation"/>
    <property type="evidence" value="ECO:0007669"/>
    <property type="project" value="Ensembl"/>
</dbReference>
<evidence type="ECO:0000256" key="15">
    <source>
        <dbReference type="PIRSR" id="PIRSR001787-1"/>
    </source>
</evidence>
<dbReference type="GO" id="GO:2000636">
    <property type="term" value="P:positive regulation of primary miRNA processing"/>
    <property type="evidence" value="ECO:0007669"/>
    <property type="project" value="Ensembl"/>
</dbReference>
<dbReference type="GO" id="GO:0070306">
    <property type="term" value="P:lens fiber cell differentiation"/>
    <property type="evidence" value="ECO:0007669"/>
    <property type="project" value="Ensembl"/>
</dbReference>
<dbReference type="GO" id="GO:2000048">
    <property type="term" value="P:negative regulation of cell-cell adhesion mediated by cadherin"/>
    <property type="evidence" value="ECO:0000250"/>
    <property type="project" value="AgBase"/>
</dbReference>
<feature type="disulfide bond" description="Interchain" evidence="15">
    <location>
        <position position="368"/>
    </location>
</feature>
<dbReference type="GO" id="GO:0060751">
    <property type="term" value="P:branch elongation involved in mammary gland duct branching"/>
    <property type="evidence" value="ECO:0007669"/>
    <property type="project" value="Ensembl"/>
</dbReference>
<dbReference type="GO" id="GO:0045944">
    <property type="term" value="P:positive regulation of transcription by RNA polymerase II"/>
    <property type="evidence" value="ECO:0000250"/>
    <property type="project" value="AgBase"/>
</dbReference>
<dbReference type="InterPro" id="IPR017948">
    <property type="entry name" value="TGFb_CS"/>
</dbReference>
<dbReference type="GO" id="GO:0070173">
    <property type="term" value="P:regulation of enamel mineralization"/>
    <property type="evidence" value="ECO:0007669"/>
    <property type="project" value="Ensembl"/>
</dbReference>
<evidence type="ECO:0000256" key="1">
    <source>
        <dbReference type="ARBA" id="ARBA00002007"/>
    </source>
</evidence>
<dbReference type="InterPro" id="IPR015615">
    <property type="entry name" value="TGF-beta-rel"/>
</dbReference>
<reference evidence="18" key="2">
    <citation type="submission" date="2025-08" db="UniProtKB">
        <authorList>
            <consortium name="Ensembl"/>
        </authorList>
    </citation>
    <scope>IDENTIFICATION</scope>
</reference>
<dbReference type="GO" id="GO:0050680">
    <property type="term" value="P:negative regulation of epithelial cell proliferation"/>
    <property type="evidence" value="ECO:0000250"/>
    <property type="project" value="AgBase"/>
</dbReference>
<dbReference type="GO" id="GO:0007435">
    <property type="term" value="P:salivary gland morphogenesis"/>
    <property type="evidence" value="ECO:0000250"/>
    <property type="project" value="AgBase"/>
</dbReference>
<dbReference type="CDD" id="cd19384">
    <property type="entry name" value="TGF_beta_TGFB1"/>
    <property type="match status" value="1"/>
</dbReference>
<dbReference type="Pfam" id="PF00688">
    <property type="entry name" value="TGFb_propeptide"/>
    <property type="match status" value="1"/>
</dbReference>
<dbReference type="GO" id="GO:0060325">
    <property type="term" value="P:face morphogenesis"/>
    <property type="evidence" value="ECO:0007669"/>
    <property type="project" value="Ensembl"/>
</dbReference>
<dbReference type="GO" id="GO:0008083">
    <property type="term" value="F:growth factor activity"/>
    <property type="evidence" value="ECO:0007669"/>
    <property type="project" value="UniProtKB-UniRule"/>
</dbReference>
<feature type="disulfide bond" evidence="15">
    <location>
        <begin position="306"/>
        <end position="369"/>
    </location>
</feature>
<sequence length="403" mass="45837">MPSSRLRLLPLLLPLLWLLVLSPGRPAAGLSTCKTIDMELVKRKRIEAIRGQILSKLRLSSPPSQGEVPPGPLPEAVLALYNSTRDRVAGESAEPEPEPETDYYAKEVTRVLMVETNNINLHLKLCPDSPHSIYMFFNTSELREAVSDPLLLSRAELRLLRLKLKVEQHVELYQIIFQKYSNNSWRYLSNRLLAPSDTPEWLSFDVTGVVRQWLSHEGKMEGFRLSAHCSCDSKDNTLQRVCTPNSQTKAGFSSSRRGDLATIRGMNRPFLLLMATPLERAQHLHSSRHRRALDTNYCFSSTEKNCCVRQLYIDFRKDLGWKWIHEPKGYHANFCLGPCPYIWSLDTQYSKVLALYNQHNPGASAAPCCVPQALEPLPIVYYVGRKPKVEQLSNMIVRSCKCS</sequence>
<dbReference type="GO" id="GO:0001570">
    <property type="term" value="P:vasculogenesis"/>
    <property type="evidence" value="ECO:0007669"/>
    <property type="project" value="Ensembl"/>
</dbReference>
<dbReference type="GO" id="GO:0048661">
    <property type="term" value="P:positive regulation of smooth muscle cell proliferation"/>
    <property type="evidence" value="ECO:0007669"/>
    <property type="project" value="Ensembl"/>
</dbReference>
<evidence type="ECO:0000256" key="3">
    <source>
        <dbReference type="ARBA" id="ARBA00004498"/>
    </source>
</evidence>
<dbReference type="GO" id="GO:0010718">
    <property type="term" value="P:positive regulation of epithelial to mesenchymal transition"/>
    <property type="evidence" value="ECO:0000250"/>
    <property type="project" value="AgBase"/>
</dbReference>
<dbReference type="GO" id="GO:0045662">
    <property type="term" value="P:negative regulation of myoblast differentiation"/>
    <property type="evidence" value="ECO:0000250"/>
    <property type="project" value="AgBase"/>
</dbReference>
<keyword evidence="6" id="KW-0272">Extracellular matrix</keyword>
<dbReference type="GO" id="GO:0055010">
    <property type="term" value="P:ventricular cardiac muscle tissue morphogenesis"/>
    <property type="evidence" value="ECO:0007669"/>
    <property type="project" value="Ensembl"/>
</dbReference>
<dbReference type="GO" id="GO:0071404">
    <property type="term" value="P:cellular response to low-density lipoprotein particle stimulus"/>
    <property type="evidence" value="ECO:0007669"/>
    <property type="project" value="Ensembl"/>
</dbReference>
<dbReference type="GO" id="GO:0032956">
    <property type="term" value="P:regulation of actin cytoskeleton organization"/>
    <property type="evidence" value="ECO:0007669"/>
    <property type="project" value="Ensembl"/>
</dbReference>
<dbReference type="GO" id="GO:0002040">
    <property type="term" value="P:sprouting angiogenesis"/>
    <property type="evidence" value="ECO:0007669"/>
    <property type="project" value="Ensembl"/>
</dbReference>
<dbReference type="GO" id="GO:0031293">
    <property type="term" value="P:membrane protein intracellular domain proteolysis"/>
    <property type="evidence" value="ECO:0007669"/>
    <property type="project" value="Ensembl"/>
</dbReference>
<feature type="disulfide bond" evidence="15">
    <location>
        <begin position="298"/>
        <end position="307"/>
    </location>
</feature>
<dbReference type="PROSITE" id="PS00250">
    <property type="entry name" value="TGF_BETA_1"/>
    <property type="match status" value="1"/>
</dbReference>
<dbReference type="GO" id="GO:0002062">
    <property type="term" value="P:chondrocyte differentiation"/>
    <property type="evidence" value="ECO:0000250"/>
    <property type="project" value="AgBase"/>
</dbReference>
<dbReference type="GO" id="GO:0030335">
    <property type="term" value="P:positive regulation of cell migration"/>
    <property type="evidence" value="ECO:0000250"/>
    <property type="project" value="BHF-UCL"/>
</dbReference>
<dbReference type="GO" id="GO:1900126">
    <property type="term" value="P:negative regulation of hyaluronan biosynthetic process"/>
    <property type="evidence" value="ECO:0000250"/>
    <property type="project" value="AgBase"/>
</dbReference>
<dbReference type="GO" id="GO:0014008">
    <property type="term" value="P:positive regulation of microglia differentiation"/>
    <property type="evidence" value="ECO:0007669"/>
    <property type="project" value="Ensembl"/>
</dbReference>
<feature type="chain" id="PRO_5016196208" description="Transforming growth factor beta" evidence="14">
    <location>
        <begin position="30"/>
        <end position="403"/>
    </location>
</feature>
<dbReference type="GO" id="GO:0032700">
    <property type="term" value="P:negative regulation of interleukin-17 production"/>
    <property type="evidence" value="ECO:0007669"/>
    <property type="project" value="Ensembl"/>
</dbReference>
<keyword evidence="5 14" id="KW-0964">Secreted</keyword>
<dbReference type="GO" id="GO:0005902">
    <property type="term" value="C:microvillus"/>
    <property type="evidence" value="ECO:0007669"/>
    <property type="project" value="Ensembl"/>
</dbReference>
<dbReference type="GO" id="GO:0032760">
    <property type="term" value="P:positive regulation of tumor necrosis factor production"/>
    <property type="evidence" value="ECO:0007669"/>
    <property type="project" value="Ensembl"/>
</dbReference>
<dbReference type="Pfam" id="PF00019">
    <property type="entry name" value="TGF_beta"/>
    <property type="match status" value="1"/>
</dbReference>
<dbReference type="EMBL" id="AAQR03177237">
    <property type="status" value="NOT_ANNOTATED_CDS"/>
    <property type="molecule type" value="Genomic_DNA"/>
</dbReference>
<dbReference type="GO" id="GO:0002859">
    <property type="term" value="P:negative regulation of natural killer cell mediated cytotoxicity directed against tumor cell target"/>
    <property type="evidence" value="ECO:0007669"/>
    <property type="project" value="Ensembl"/>
</dbReference>
<dbReference type="GO" id="GO:0002513">
    <property type="term" value="P:tolerance induction to self antigen"/>
    <property type="evidence" value="ECO:0007669"/>
    <property type="project" value="Ensembl"/>
</dbReference>
<dbReference type="GO" id="GO:0050714">
    <property type="term" value="P:positive regulation of protein secretion"/>
    <property type="evidence" value="ECO:0007669"/>
    <property type="project" value="Ensembl"/>
</dbReference>
<dbReference type="GO" id="GO:0002028">
    <property type="term" value="P:regulation of sodium ion transport"/>
    <property type="evidence" value="ECO:0007669"/>
    <property type="project" value="Ensembl"/>
</dbReference>
<dbReference type="InterPro" id="IPR003939">
    <property type="entry name" value="TGFb1"/>
</dbReference>
<dbReference type="GO" id="GO:0045599">
    <property type="term" value="P:negative regulation of fat cell differentiation"/>
    <property type="evidence" value="ECO:0000250"/>
    <property type="project" value="AgBase"/>
</dbReference>
<dbReference type="GO" id="GO:1902462">
    <property type="term" value="P:positive regulation of mesenchymal stem cell proliferation"/>
    <property type="evidence" value="ECO:0007669"/>
    <property type="project" value="Ensembl"/>
</dbReference>
<evidence type="ECO:0000256" key="10">
    <source>
        <dbReference type="ARBA" id="ARBA00023157"/>
    </source>
</evidence>
<dbReference type="AlphaFoldDB" id="H0XU04"/>
<comment type="function">
    <text evidence="1">Transforming growth factor beta-1 proprotein: Precursor of the Latency-associated peptide (LAP) and Transforming growth factor beta-1 (TGF-beta-1) chains, which constitute the regulatory and active subunit of TGF-beta-1, respectively.</text>
</comment>
<dbReference type="InParanoid" id="H0XU04"/>
<dbReference type="GO" id="GO:0005615">
    <property type="term" value="C:extracellular space"/>
    <property type="evidence" value="ECO:0000250"/>
    <property type="project" value="AgBase"/>
</dbReference>
<dbReference type="EMBL" id="AAQR03177235">
    <property type="status" value="NOT_ANNOTATED_CDS"/>
    <property type="molecule type" value="Genomic_DNA"/>
</dbReference>
<dbReference type="GO" id="GO:0042802">
    <property type="term" value="F:identical protein binding"/>
    <property type="evidence" value="ECO:0007669"/>
    <property type="project" value="Ensembl"/>
</dbReference>
<dbReference type="GO" id="GO:0048535">
    <property type="term" value="P:lymph node development"/>
    <property type="evidence" value="ECO:0007669"/>
    <property type="project" value="Ensembl"/>
</dbReference>
<evidence type="ECO:0000256" key="13">
    <source>
        <dbReference type="ARBA" id="ARBA00046998"/>
    </source>
</evidence>
<organism evidence="18 19">
    <name type="scientific">Otolemur garnettii</name>
    <name type="common">Small-eared galago</name>
    <name type="synonym">Garnett's greater bushbaby</name>
    <dbReference type="NCBI Taxonomy" id="30611"/>
    <lineage>
        <taxon>Eukaryota</taxon>
        <taxon>Metazoa</taxon>
        <taxon>Chordata</taxon>
        <taxon>Craniata</taxon>
        <taxon>Vertebrata</taxon>
        <taxon>Euteleostomi</taxon>
        <taxon>Mammalia</taxon>
        <taxon>Eutheria</taxon>
        <taxon>Euarchontoglires</taxon>
        <taxon>Primates</taxon>
        <taxon>Strepsirrhini</taxon>
        <taxon>Lorisiformes</taxon>
        <taxon>Galagidae</taxon>
        <taxon>Otolemur</taxon>
    </lineage>
</organism>
<dbReference type="GO" id="GO:0003180">
    <property type="term" value="P:aortic valve morphogenesis"/>
    <property type="evidence" value="ECO:0007669"/>
    <property type="project" value="Ensembl"/>
</dbReference>
<keyword evidence="19" id="KW-1185">Reference proteome</keyword>
<dbReference type="InterPro" id="IPR029034">
    <property type="entry name" value="Cystine-knot_cytokine"/>
</dbReference>
<dbReference type="GO" id="GO:0032570">
    <property type="term" value="P:response to progesterone"/>
    <property type="evidence" value="ECO:0000250"/>
    <property type="project" value="AgBase"/>
</dbReference>
<dbReference type="GO" id="GO:0034714">
    <property type="term" value="F:type III transforming growth factor beta receptor binding"/>
    <property type="evidence" value="ECO:0000250"/>
    <property type="project" value="AgBase"/>
</dbReference>
<evidence type="ECO:0000256" key="14">
    <source>
        <dbReference type="PIRNR" id="PIRNR001787"/>
    </source>
</evidence>
<feature type="disulfide bond" evidence="15">
    <location>
        <begin position="335"/>
        <end position="400"/>
    </location>
</feature>
<dbReference type="PIRSF" id="PIRSF001787">
    <property type="entry name" value="TGF-beta"/>
    <property type="match status" value="1"/>
</dbReference>
<dbReference type="EMBL" id="AAQR03177236">
    <property type="status" value="NOT_ANNOTATED_CDS"/>
    <property type="molecule type" value="Genomic_DNA"/>
</dbReference>
<evidence type="ECO:0000256" key="6">
    <source>
        <dbReference type="ARBA" id="ARBA00022530"/>
    </source>
</evidence>
<dbReference type="GO" id="GO:0002244">
    <property type="term" value="P:hematopoietic progenitor cell differentiation"/>
    <property type="evidence" value="ECO:0000250"/>
    <property type="project" value="AgBase"/>
</dbReference>
<dbReference type="GO" id="GO:0071456">
    <property type="term" value="P:cellular response to hypoxia"/>
    <property type="evidence" value="ECO:0007669"/>
    <property type="project" value="Ensembl"/>
</dbReference>
<dbReference type="GO" id="GO:0001837">
    <property type="term" value="P:epithelial to mesenchymal transition"/>
    <property type="evidence" value="ECO:0007669"/>
    <property type="project" value="Ensembl"/>
</dbReference>
<dbReference type="GO" id="GO:0014003">
    <property type="term" value="P:oligodendrocyte development"/>
    <property type="evidence" value="ECO:0007669"/>
    <property type="project" value="Ensembl"/>
</dbReference>
<dbReference type="GO" id="GO:0042307">
    <property type="term" value="P:positive regulation of protein import into nucleus"/>
    <property type="evidence" value="ECO:0000250"/>
    <property type="project" value="AgBase"/>
</dbReference>
<dbReference type="GO" id="GO:0007492">
    <property type="term" value="P:endoderm development"/>
    <property type="evidence" value="ECO:0007669"/>
    <property type="project" value="Ensembl"/>
</dbReference>
<dbReference type="GO" id="GO:0032740">
    <property type="term" value="P:positive regulation of interleukin-17 production"/>
    <property type="evidence" value="ECO:0000250"/>
    <property type="project" value="AgBase"/>
</dbReference>
<dbReference type="GO" id="GO:0070374">
    <property type="term" value="P:positive regulation of ERK1 and ERK2 cascade"/>
    <property type="evidence" value="ECO:0007669"/>
    <property type="project" value="Ensembl"/>
</dbReference>
<dbReference type="GO" id="GO:0061035">
    <property type="term" value="P:regulation of cartilage development"/>
    <property type="evidence" value="ECO:0007669"/>
    <property type="project" value="Ensembl"/>
</dbReference>
<dbReference type="GO" id="GO:0097191">
    <property type="term" value="P:extrinsic apoptotic signaling pathway"/>
    <property type="evidence" value="ECO:0000250"/>
    <property type="project" value="AgBase"/>
</dbReference>
<dbReference type="GO" id="GO:0045892">
    <property type="term" value="P:negative regulation of DNA-templated transcription"/>
    <property type="evidence" value="ECO:0000250"/>
    <property type="project" value="AgBase"/>
</dbReference>
<dbReference type="PANTHER" id="PTHR11848:SF125">
    <property type="entry name" value="TRANSFORMING GROWTH FACTOR BETA-1 PROPROTEIN"/>
    <property type="match status" value="1"/>
</dbReference>
<dbReference type="GO" id="GO:0007219">
    <property type="term" value="P:Notch signaling pathway"/>
    <property type="evidence" value="ECO:0007669"/>
    <property type="project" value="Ensembl"/>
</dbReference>
<dbReference type="GO" id="GO:0035800">
    <property type="term" value="F:deubiquitinase activator activity"/>
    <property type="evidence" value="ECO:0007669"/>
    <property type="project" value="Ensembl"/>
</dbReference>
<dbReference type="GO" id="GO:0070168">
    <property type="term" value="P:negative regulation of biomineral tissue development"/>
    <property type="evidence" value="ECO:0007669"/>
    <property type="project" value="Ensembl"/>
</dbReference>
<dbReference type="GO" id="GO:0042482">
    <property type="term" value="P:positive regulation of odontogenesis"/>
    <property type="evidence" value="ECO:0007669"/>
    <property type="project" value="Ensembl"/>
</dbReference>
<evidence type="ECO:0000256" key="11">
    <source>
        <dbReference type="ARBA" id="ARBA00023180"/>
    </source>
</evidence>
<dbReference type="GO" id="GO:0008285">
    <property type="term" value="P:negative regulation of cell population proliferation"/>
    <property type="evidence" value="ECO:0000250"/>
    <property type="project" value="AgBase"/>
</dbReference>
<dbReference type="GO" id="GO:0043029">
    <property type="term" value="P:T cell homeostasis"/>
    <property type="evidence" value="ECO:0007669"/>
    <property type="project" value="Ensembl"/>
</dbReference>
<dbReference type="GO" id="GO:0032355">
    <property type="term" value="P:response to estradiol"/>
    <property type="evidence" value="ECO:0000250"/>
    <property type="project" value="AgBase"/>
</dbReference>
<dbReference type="GO" id="GO:0045066">
    <property type="term" value="P:regulatory T cell differentiation"/>
    <property type="evidence" value="ECO:0007669"/>
    <property type="project" value="Ensembl"/>
</dbReference>
<keyword evidence="9 14" id="KW-0339">Growth factor</keyword>
<dbReference type="GO" id="GO:0030279">
    <property type="term" value="P:negative regulation of ossification"/>
    <property type="evidence" value="ECO:0007669"/>
    <property type="project" value="Ensembl"/>
</dbReference>
<dbReference type="GO" id="GO:0048146">
    <property type="term" value="P:positive regulation of fibroblast proliferation"/>
    <property type="evidence" value="ECO:0007669"/>
    <property type="project" value="Ensembl"/>
</dbReference>
<dbReference type="GO" id="GO:0048298">
    <property type="term" value="P:positive regulation of isotype switching to IgA isotypes"/>
    <property type="evidence" value="ECO:0000250"/>
    <property type="project" value="AgBase"/>
</dbReference>
<dbReference type="GO" id="GO:0090263">
    <property type="term" value="P:positive regulation of canonical Wnt signaling pathway"/>
    <property type="evidence" value="ECO:0007669"/>
    <property type="project" value="Ensembl"/>
</dbReference>
<dbReference type="GO" id="GO:0070723">
    <property type="term" value="P:response to cholesterol"/>
    <property type="evidence" value="ECO:0000250"/>
    <property type="project" value="AgBase"/>
</dbReference>
<dbReference type="Proteomes" id="UP000005225">
    <property type="component" value="Unassembled WGS sequence"/>
</dbReference>
<comment type="subunit">
    <text evidence="13">Homodimer; disulfide-linked. Interacts with TGF-beta receptors (TGFBR1 and TGFBR2), leading to signal transduction.</text>
</comment>
<evidence type="ECO:0000313" key="18">
    <source>
        <dbReference type="Ensembl" id="ENSOGAP00000019596.1"/>
    </source>
</evidence>
<evidence type="ECO:0000256" key="9">
    <source>
        <dbReference type="ARBA" id="ARBA00023030"/>
    </source>
</evidence>
<dbReference type="GO" id="GO:0002460">
    <property type="term" value="P:adaptive immune response based on somatic recombination of immune receptors built from immunoglobulin superfamily domains"/>
    <property type="evidence" value="ECO:0007669"/>
    <property type="project" value="Ensembl"/>
</dbReference>
<dbReference type="GO" id="GO:0043536">
    <property type="term" value="P:positive regulation of blood vessel endothelial cell migration"/>
    <property type="evidence" value="ECO:0000250"/>
    <property type="project" value="AgBase"/>
</dbReference>
<dbReference type="GO" id="GO:0098586">
    <property type="term" value="P:cellular response to virus"/>
    <property type="evidence" value="ECO:0007669"/>
    <property type="project" value="Ensembl"/>
</dbReference>
<dbReference type="FunFam" id="2.60.120.970:FF:000010">
    <property type="entry name" value="Transforming growth factor beta"/>
    <property type="match status" value="1"/>
</dbReference>
<evidence type="ECO:0000256" key="7">
    <source>
        <dbReference type="ARBA" id="ARBA00022685"/>
    </source>
</evidence>
<dbReference type="GO" id="GO:0006874">
    <property type="term" value="P:intracellular calcium ion homeostasis"/>
    <property type="evidence" value="ECO:0007669"/>
    <property type="project" value="Ensembl"/>
</dbReference>
<evidence type="ECO:0000256" key="8">
    <source>
        <dbReference type="ARBA" id="ARBA00022729"/>
    </source>
</evidence>
<dbReference type="HOGENOM" id="CLU_039840_0_0_1"/>
<comment type="similarity">
    <text evidence="4 14 16">Belongs to the TGF-beta family.</text>
</comment>
<dbReference type="GO" id="GO:0034713">
    <property type="term" value="F:type I transforming growth factor beta receptor binding"/>
    <property type="evidence" value="ECO:0000250"/>
    <property type="project" value="AgBase"/>
</dbReference>
<dbReference type="InterPro" id="IPR001111">
    <property type="entry name" value="TGF-b_propeptide"/>
</dbReference>
<dbReference type="GO" id="GO:0001843">
    <property type="term" value="P:neural tube closure"/>
    <property type="evidence" value="ECO:0007669"/>
    <property type="project" value="Ensembl"/>
</dbReference>
<dbReference type="GO" id="GO:0051402">
    <property type="term" value="P:neuron apoptotic process"/>
    <property type="evidence" value="ECO:0007669"/>
    <property type="project" value="Ensembl"/>
</dbReference>
<dbReference type="PRINTS" id="PR01424">
    <property type="entry name" value="TGFBETA1"/>
</dbReference>
<dbReference type="Ensembl" id="ENSOGAT00000027006.1">
    <property type="protein sequence ID" value="ENSOGAP00000019596.1"/>
    <property type="gene ID" value="ENSOGAG00000029924.1"/>
</dbReference>
<keyword evidence="10 15" id="KW-1015">Disulfide bond</keyword>
<dbReference type="GO" id="GO:0085029">
    <property type="term" value="P:extracellular matrix assembly"/>
    <property type="evidence" value="ECO:0000250"/>
    <property type="project" value="AgBase"/>
</dbReference>
<dbReference type="GO" id="GO:0006611">
    <property type="term" value="P:protein export from nucleus"/>
    <property type="evidence" value="ECO:0007669"/>
    <property type="project" value="Ensembl"/>
</dbReference>
<dbReference type="GO" id="GO:0046716">
    <property type="term" value="P:muscle cell cellular homeostasis"/>
    <property type="evidence" value="ECO:0007669"/>
    <property type="project" value="Ensembl"/>
</dbReference>
<dbReference type="EMBL" id="AAQR03177234">
    <property type="status" value="NOT_ANNOTATED_CDS"/>
    <property type="molecule type" value="Genomic_DNA"/>
</dbReference>
<dbReference type="GO" id="GO:0060391">
    <property type="term" value="P:positive regulation of SMAD protein signal transduction"/>
    <property type="evidence" value="ECO:0000250"/>
    <property type="project" value="AgBase"/>
</dbReference>
<dbReference type="GO" id="GO:0043161">
    <property type="term" value="P:proteasome-mediated ubiquitin-dependent protein catabolic process"/>
    <property type="evidence" value="ECO:0007669"/>
    <property type="project" value="Ensembl"/>
</dbReference>
<dbReference type="GO" id="GO:0045216">
    <property type="term" value="P:cell-cell junction organization"/>
    <property type="evidence" value="ECO:0000250"/>
    <property type="project" value="AgBase"/>
</dbReference>
<dbReference type="OMA" id="SHNCCLK"/>
<dbReference type="SMART" id="SM00204">
    <property type="entry name" value="TGFB"/>
    <property type="match status" value="1"/>
</dbReference>
<keyword evidence="11" id="KW-0325">Glycoprotein</keyword>
<dbReference type="GO" id="GO:2000353">
    <property type="term" value="P:positive regulation of endothelial cell apoptotic process"/>
    <property type="evidence" value="ECO:0007669"/>
    <property type="project" value="Ensembl"/>
</dbReference>
<dbReference type="GO" id="GO:0043129">
    <property type="term" value="P:surfactant homeostasis"/>
    <property type="evidence" value="ECO:0007669"/>
    <property type="project" value="Ensembl"/>
</dbReference>
<dbReference type="GO" id="GO:0051897">
    <property type="term" value="P:positive regulation of phosphatidylinositol 3-kinase/protein kinase B signal transduction"/>
    <property type="evidence" value="ECO:0007669"/>
    <property type="project" value="Ensembl"/>
</dbReference>
<dbReference type="GO" id="GO:0005125">
    <property type="term" value="F:cytokine activity"/>
    <property type="evidence" value="ECO:0007669"/>
    <property type="project" value="Ensembl"/>
</dbReference>
<dbReference type="GO" id="GO:0002069">
    <property type="term" value="P:columnar/cuboidal epithelial cell maturation"/>
    <property type="evidence" value="ECO:0007669"/>
    <property type="project" value="Ensembl"/>
</dbReference>
<accession>H0XU04</accession>
<dbReference type="PRINTS" id="PR01423">
    <property type="entry name" value="TGFBETA"/>
</dbReference>
<evidence type="ECO:0000256" key="2">
    <source>
        <dbReference type="ARBA" id="ARBA00003201"/>
    </source>
</evidence>
<evidence type="ECO:0000259" key="17">
    <source>
        <dbReference type="PROSITE" id="PS51362"/>
    </source>
</evidence>
<dbReference type="GO" id="GO:1904894">
    <property type="term" value="P:positive regulation of receptor signaling pathway via STAT"/>
    <property type="evidence" value="ECO:0007669"/>
    <property type="project" value="Ensembl"/>
</dbReference>
<dbReference type="GO" id="GO:1904018">
    <property type="term" value="P:positive regulation of vasculature development"/>
    <property type="evidence" value="ECO:0007669"/>
    <property type="project" value="Ensembl"/>
</dbReference>
<evidence type="ECO:0000256" key="5">
    <source>
        <dbReference type="ARBA" id="ARBA00022525"/>
    </source>
</evidence>
<dbReference type="GO" id="GO:0009986">
    <property type="term" value="C:cell surface"/>
    <property type="evidence" value="ECO:0000250"/>
    <property type="project" value="AgBase"/>
</dbReference>
<dbReference type="InterPro" id="IPR016319">
    <property type="entry name" value="TGF-beta"/>
</dbReference>
<dbReference type="GO" id="GO:1903077">
    <property type="term" value="P:negative regulation of protein localization to plasma membrane"/>
    <property type="evidence" value="ECO:0007669"/>
    <property type="project" value="Ensembl"/>
</dbReference>
<dbReference type="GO" id="GO:0007179">
    <property type="term" value="P:transforming growth factor beta receptor signaling pathway"/>
    <property type="evidence" value="ECO:0000250"/>
    <property type="project" value="AgBase"/>
</dbReference>
<dbReference type="GO" id="GO:0060070">
    <property type="term" value="P:canonical Wnt signaling pathway"/>
    <property type="evidence" value="ECO:0007669"/>
    <property type="project" value="Ensembl"/>
</dbReference>
<dbReference type="GO" id="GO:0008284">
    <property type="term" value="P:positive regulation of cell population proliferation"/>
    <property type="evidence" value="ECO:0000250"/>
    <property type="project" value="AgBase"/>
</dbReference>
<evidence type="ECO:0000256" key="16">
    <source>
        <dbReference type="RuleBase" id="RU000354"/>
    </source>
</evidence>
<dbReference type="GO" id="GO:0071895">
    <property type="term" value="P:odontoblast differentiation"/>
    <property type="evidence" value="ECO:0007669"/>
    <property type="project" value="Ensembl"/>
</dbReference>
<dbReference type="GO" id="GO:0051781">
    <property type="term" value="P:positive regulation of cell division"/>
    <property type="evidence" value="ECO:0007669"/>
    <property type="project" value="UniProtKB-UniRule"/>
</dbReference>
<feature type="disulfide bond" evidence="15">
    <location>
        <begin position="339"/>
        <end position="402"/>
    </location>
</feature>
<keyword evidence="8 14" id="KW-0732">Signal</keyword>
<dbReference type="GO" id="GO:0061520">
    <property type="term" value="P:Langerhans cell differentiation"/>
    <property type="evidence" value="ECO:0007669"/>
    <property type="project" value="Ensembl"/>
</dbReference>
<dbReference type="GO" id="GO:0000122">
    <property type="term" value="P:negative regulation of transcription by RNA polymerase II"/>
    <property type="evidence" value="ECO:0007669"/>
    <property type="project" value="Ensembl"/>
</dbReference>
<evidence type="ECO:0000313" key="19">
    <source>
        <dbReference type="Proteomes" id="UP000005225"/>
    </source>
</evidence>
<dbReference type="GO" id="GO:0008354">
    <property type="term" value="P:germ cell migration"/>
    <property type="evidence" value="ECO:0007669"/>
    <property type="project" value="Ensembl"/>
</dbReference>
<dbReference type="GO" id="GO:0006954">
    <property type="term" value="P:inflammatory response"/>
    <property type="evidence" value="ECO:0007669"/>
    <property type="project" value="Ensembl"/>
</dbReference>
<reference evidence="19" key="1">
    <citation type="submission" date="2011-03" db="EMBL/GenBank/DDBJ databases">
        <title>Version 3 of the genome sequence of Otolemur garnettii (Bushbaby).</title>
        <authorList>
            <consortium name="The Broad Institute Genome Sequencing Platform"/>
            <person name="Di Palma F."/>
            <person name="Johnson J."/>
            <person name="Lander E.S."/>
            <person name="Lindblad-Toh K."/>
            <person name="Jaffe D.B."/>
            <person name="Gnerre S."/>
            <person name="MacCallum I."/>
            <person name="Przybylski D."/>
            <person name="Ribeiro F.J."/>
            <person name="Burton J.N."/>
            <person name="Walker B.J."/>
            <person name="Sharpe T."/>
            <person name="Hall G."/>
        </authorList>
    </citation>
    <scope>NUCLEOTIDE SEQUENCE [LARGE SCALE GENOMIC DNA]</scope>
</reference>
<dbReference type="GO" id="GO:0043539">
    <property type="term" value="F:protein serine/threonine kinase activator activity"/>
    <property type="evidence" value="ECO:0007669"/>
    <property type="project" value="Ensembl"/>
</dbReference>
<dbReference type="GO" id="GO:0055091">
    <property type="term" value="P:phospholipid homeostasis"/>
    <property type="evidence" value="ECO:0007669"/>
    <property type="project" value="Ensembl"/>
</dbReference>
<dbReference type="GO" id="GO:0061298">
    <property type="term" value="P:retina vasculature development in camera-type eye"/>
    <property type="evidence" value="ECO:0007669"/>
    <property type="project" value="Ensembl"/>
</dbReference>
<dbReference type="GO" id="GO:0000902">
    <property type="term" value="P:cell morphogenesis"/>
    <property type="evidence" value="ECO:0007669"/>
    <property type="project" value="Ensembl"/>
</dbReference>
<keyword evidence="12 14" id="KW-0497">Mitogen</keyword>
<dbReference type="GO" id="GO:0043537">
    <property type="term" value="P:negative regulation of blood vessel endothelial cell migration"/>
    <property type="evidence" value="ECO:0000250"/>
    <property type="project" value="AgBase"/>
</dbReference>
<dbReference type="GO" id="GO:0010763">
    <property type="term" value="P:positive regulation of fibroblast migration"/>
    <property type="evidence" value="ECO:0000250"/>
    <property type="project" value="AgBase"/>
</dbReference>
<dbReference type="GO" id="GO:0031012">
    <property type="term" value="C:extracellular matrix"/>
    <property type="evidence" value="ECO:0007669"/>
    <property type="project" value="Ensembl"/>
</dbReference>
<feature type="signal peptide" evidence="14">
    <location>
        <begin position="1"/>
        <end position="29"/>
    </location>
</feature>
<dbReference type="GO" id="GO:2000343">
    <property type="term" value="P:positive regulation of chemokine (C-X-C motif) ligand 2 production"/>
    <property type="evidence" value="ECO:0007669"/>
    <property type="project" value="Ensembl"/>
</dbReference>
<dbReference type="GeneTree" id="ENSGT00940000160457"/>
<dbReference type="GO" id="GO:0060744">
    <property type="term" value="P:mammary gland branching involved in thelarche"/>
    <property type="evidence" value="ECO:0007669"/>
    <property type="project" value="Ensembl"/>
</dbReference>
<dbReference type="GO" id="GO:1901203">
    <property type="term" value="P:positive regulation of extracellular matrix assembly"/>
    <property type="evidence" value="ECO:0007669"/>
    <property type="project" value="Ensembl"/>
</dbReference>
<comment type="function">
    <text evidence="2">Required to maintain the Transforming growth factor beta-1 (TGF-beta-1) chain in a latent state during storage in extracellular matrix. Associates non-covalently with TGF-beta-1 and regulates its activation via interaction with 'milieu molecules', such as LTBP1, LRRC32/GARP and LRRC33/NRROS, that control activation of TGF-beta-1. Interaction with LRRC33/NRROS regulates activation of TGF-beta-1 in macrophages and microglia. Interaction with LRRC32/GARP controls activation of TGF-beta-1 on the surface of activated regulatory T-cells (Tregs). Interaction with integrins (ITGAV:ITGB6 or ITGAV:ITGB8) results in distortion of the Latency-associated peptide chain and subsequent release of the active TGF-beta-1.</text>
</comment>
<dbReference type="GO" id="GO:0050921">
    <property type="term" value="P:positive regulation of chemotaxis"/>
    <property type="evidence" value="ECO:0000250"/>
    <property type="project" value="AgBase"/>
</dbReference>
<dbReference type="GO" id="GO:0032755">
    <property type="term" value="P:positive regulation of interleukin-6 production"/>
    <property type="evidence" value="ECO:0007669"/>
    <property type="project" value="Ensembl"/>
</dbReference>
<dbReference type="GO" id="GO:0030214">
    <property type="term" value="P:hyaluronan catabolic process"/>
    <property type="evidence" value="ECO:0000250"/>
    <property type="project" value="AgBase"/>
</dbReference>
<dbReference type="Gene3D" id="2.10.90.10">
    <property type="entry name" value="Cystine-knot cytokines"/>
    <property type="match status" value="1"/>
</dbReference>
<dbReference type="STRING" id="30611.ENSOGAP00000019596"/>
<dbReference type="GO" id="GO:1902895">
    <property type="term" value="P:positive regulation of miRNA transcription"/>
    <property type="evidence" value="ECO:0007669"/>
    <property type="project" value="Ensembl"/>
</dbReference>
<dbReference type="InterPro" id="IPR001839">
    <property type="entry name" value="TGF-b_C"/>
</dbReference>
<protein>
    <recommendedName>
        <fullName evidence="14">Transforming growth factor beta</fullName>
    </recommendedName>
</protein>
<dbReference type="GO" id="GO:0048642">
    <property type="term" value="P:negative regulation of skeletal muscle tissue development"/>
    <property type="evidence" value="ECO:0000250"/>
    <property type="project" value="AgBase"/>
</dbReference>
<dbReference type="GO" id="GO:0010467">
    <property type="term" value="P:gene expression"/>
    <property type="evidence" value="ECO:0007669"/>
    <property type="project" value="Ensembl"/>
</dbReference>
<dbReference type="GO" id="GO:0005114">
    <property type="term" value="F:type II transforming growth factor beta receptor binding"/>
    <property type="evidence" value="ECO:0000250"/>
    <property type="project" value="AgBase"/>
</dbReference>
<dbReference type="GO" id="GO:0009611">
    <property type="term" value="P:response to wounding"/>
    <property type="evidence" value="ECO:0000250"/>
    <property type="project" value="AgBase"/>
</dbReference>
<dbReference type="FunCoup" id="H0XU04">
    <property type="interactions" value="1250"/>
</dbReference>
<dbReference type="GO" id="GO:0032801">
    <property type="term" value="P:receptor catabolic process"/>
    <property type="evidence" value="ECO:0000250"/>
    <property type="project" value="AgBase"/>
</dbReference>
<dbReference type="GO" id="GO:0006754">
    <property type="term" value="P:ATP biosynthetic process"/>
    <property type="evidence" value="ECO:0000250"/>
    <property type="project" value="AgBase"/>
</dbReference>
<dbReference type="SUPFAM" id="SSF57501">
    <property type="entry name" value="Cystine-knot cytokines"/>
    <property type="match status" value="1"/>
</dbReference>
<dbReference type="FunFam" id="2.10.90.10:FF:000004">
    <property type="entry name" value="Transforming growth factor beta"/>
    <property type="match status" value="1"/>
</dbReference>
<comment type="subcellular location">
    <subcellularLocation>
        <location evidence="3">Secreted</location>
        <location evidence="3">Extracellular space</location>
        <location evidence="3">Extracellular matrix</location>
    </subcellularLocation>
</comment>
<dbReference type="GO" id="GO:0050729">
    <property type="term" value="P:positive regulation of inflammatory response"/>
    <property type="evidence" value="ECO:0007669"/>
    <property type="project" value="Ensembl"/>
</dbReference>
<dbReference type="Gene3D" id="2.60.120.970">
    <property type="match status" value="1"/>
</dbReference>
<dbReference type="GO" id="GO:0031334">
    <property type="term" value="P:positive regulation of protein-containing complex assembly"/>
    <property type="evidence" value="ECO:0000250"/>
    <property type="project" value="AgBase"/>
</dbReference>
<dbReference type="EMBL" id="AAQR03177233">
    <property type="status" value="NOT_ANNOTATED_CDS"/>
    <property type="molecule type" value="Genomic_DNA"/>
</dbReference>